<evidence type="ECO:0000313" key="2">
    <source>
        <dbReference type="EMBL" id="NGO51635.1"/>
    </source>
</evidence>
<keyword evidence="1" id="KW-1133">Transmembrane helix</keyword>
<dbReference type="EMBL" id="JAAKZF010000010">
    <property type="protein sequence ID" value="NGO51635.1"/>
    <property type="molecule type" value="Genomic_DNA"/>
</dbReference>
<keyword evidence="3" id="KW-1185">Reference proteome</keyword>
<dbReference type="RefSeq" id="WP_165027367.1">
    <property type="nucleotide sequence ID" value="NZ_JAAKZF010000010.1"/>
</dbReference>
<dbReference type="AlphaFoldDB" id="A0A6G4WA29"/>
<keyword evidence="1" id="KW-0812">Transmembrane</keyword>
<accession>A0A6G4WA29</accession>
<evidence type="ECO:0000313" key="3">
    <source>
        <dbReference type="Proteomes" id="UP001642900"/>
    </source>
</evidence>
<dbReference type="Proteomes" id="UP001642900">
    <property type="component" value="Unassembled WGS sequence"/>
</dbReference>
<protein>
    <submittedName>
        <fullName evidence="2">Uncharacterized protein</fullName>
    </submittedName>
</protein>
<proteinExistence type="predicted"/>
<evidence type="ECO:0000256" key="1">
    <source>
        <dbReference type="SAM" id="Phobius"/>
    </source>
</evidence>
<name>A0A6G4WA29_9HYPH</name>
<comment type="caution">
    <text evidence="2">The sequence shown here is derived from an EMBL/GenBank/DDBJ whole genome shotgun (WGS) entry which is preliminary data.</text>
</comment>
<reference evidence="2 3" key="1">
    <citation type="submission" date="2020-02" db="EMBL/GenBank/DDBJ databases">
        <title>Genome sequence of strain CCNWXJ40-4.</title>
        <authorList>
            <person name="Gao J."/>
            <person name="Sun J."/>
        </authorList>
    </citation>
    <scope>NUCLEOTIDE SEQUENCE [LARGE SCALE GENOMIC DNA]</scope>
    <source>
        <strain evidence="2 3">CCNWXJ 40-4</strain>
    </source>
</reference>
<organism evidence="2 3">
    <name type="scientific">Allomesorhizobium camelthorni</name>
    <dbReference type="NCBI Taxonomy" id="475069"/>
    <lineage>
        <taxon>Bacteria</taxon>
        <taxon>Pseudomonadati</taxon>
        <taxon>Pseudomonadota</taxon>
        <taxon>Alphaproteobacteria</taxon>
        <taxon>Hyphomicrobiales</taxon>
        <taxon>Phyllobacteriaceae</taxon>
        <taxon>Allomesorhizobium</taxon>
    </lineage>
</organism>
<feature type="transmembrane region" description="Helical" evidence="1">
    <location>
        <begin position="29"/>
        <end position="47"/>
    </location>
</feature>
<gene>
    <name evidence="2" type="ORF">G6N73_10665</name>
</gene>
<sequence>MTKPSQHNFSFDKSMAKDHPSVATQAMDFILPALLVLVGATVVYIWFG</sequence>
<keyword evidence="1" id="KW-0472">Membrane</keyword>